<dbReference type="OrthoDB" id="1897642at2759"/>
<keyword evidence="4" id="KW-0409">Iron storage</keyword>
<dbReference type="RefSeq" id="XP_014175674.1">
    <property type="nucleotide sequence ID" value="XM_014320199.1"/>
</dbReference>
<dbReference type="PANTHER" id="PTHR16821:SF2">
    <property type="entry name" value="FRATAXIN, MITOCHONDRIAL"/>
    <property type="match status" value="1"/>
</dbReference>
<dbReference type="NCBIfam" id="TIGR03422">
    <property type="entry name" value="mito_frataxin"/>
    <property type="match status" value="1"/>
</dbReference>
<dbReference type="GO" id="GO:0005739">
    <property type="term" value="C:mitochondrion"/>
    <property type="evidence" value="ECO:0007669"/>
    <property type="project" value="UniProtKB-SubCell"/>
</dbReference>
<dbReference type="Gene3D" id="3.30.920.10">
    <property type="entry name" value="Frataxin/CyaY"/>
    <property type="match status" value="1"/>
</dbReference>
<dbReference type="HOGENOM" id="CLU_080880_0_0_1"/>
<dbReference type="GeneID" id="25979955"/>
<comment type="subcellular location">
    <subcellularLocation>
        <location evidence="1">Mitochondrion</location>
    </subcellularLocation>
</comment>
<dbReference type="PROSITE" id="PS01344">
    <property type="entry name" value="FRATAXIN_1"/>
    <property type="match status" value="1"/>
</dbReference>
<evidence type="ECO:0000256" key="8">
    <source>
        <dbReference type="ARBA" id="ARBA00023002"/>
    </source>
</evidence>
<dbReference type="PROSITE" id="PS50810">
    <property type="entry name" value="FRATAXIN_2"/>
    <property type="match status" value="1"/>
</dbReference>
<dbReference type="GO" id="GO:0006826">
    <property type="term" value="P:iron ion transport"/>
    <property type="evidence" value="ECO:0007669"/>
    <property type="project" value="UniProtKB-KW"/>
</dbReference>
<keyword evidence="6" id="KW-0410">Iron transport</keyword>
<dbReference type="AlphaFoldDB" id="F0X6T7"/>
<comment type="catalytic activity">
    <reaction evidence="12">
        <text>4 Fe(2+) + O2 + 4 H(+) = 4 Fe(3+) + 2 H2O</text>
        <dbReference type="Rhea" id="RHEA:11148"/>
        <dbReference type="ChEBI" id="CHEBI:15377"/>
        <dbReference type="ChEBI" id="CHEBI:15378"/>
        <dbReference type="ChEBI" id="CHEBI:15379"/>
        <dbReference type="ChEBI" id="CHEBI:29033"/>
        <dbReference type="ChEBI" id="CHEBI:29034"/>
        <dbReference type="EC" id="1.16.3.1"/>
    </reaction>
</comment>
<evidence type="ECO:0000256" key="4">
    <source>
        <dbReference type="ARBA" id="ARBA00022434"/>
    </source>
</evidence>
<dbReference type="InterPro" id="IPR020895">
    <property type="entry name" value="Frataxin_CS"/>
</dbReference>
<evidence type="ECO:0000256" key="9">
    <source>
        <dbReference type="ARBA" id="ARBA00023004"/>
    </source>
</evidence>
<evidence type="ECO:0000256" key="11">
    <source>
        <dbReference type="ARBA" id="ARBA00023128"/>
    </source>
</evidence>
<keyword evidence="10" id="KW-0406">Ion transport</keyword>
<dbReference type="Pfam" id="PF01491">
    <property type="entry name" value="Frataxin_Cyay"/>
    <property type="match status" value="1"/>
</dbReference>
<dbReference type="InterPro" id="IPR036524">
    <property type="entry name" value="Frataxin/CyaY_sf"/>
</dbReference>
<dbReference type="InParanoid" id="F0X6T7"/>
<dbReference type="FunCoup" id="F0X6T7">
    <property type="interactions" value="345"/>
</dbReference>
<dbReference type="eggNOG" id="KOG3413">
    <property type="taxonomic scope" value="Eukaryota"/>
</dbReference>
<comment type="similarity">
    <text evidence="2">Belongs to the frataxin family.</text>
</comment>
<dbReference type="GO" id="GO:0004322">
    <property type="term" value="F:ferroxidase activity"/>
    <property type="evidence" value="ECO:0007669"/>
    <property type="project" value="UniProtKB-EC"/>
</dbReference>
<dbReference type="STRING" id="655863.F0X6T7"/>
<evidence type="ECO:0000256" key="2">
    <source>
        <dbReference type="ARBA" id="ARBA00008183"/>
    </source>
</evidence>
<evidence type="ECO:0000313" key="13">
    <source>
        <dbReference type="EMBL" id="EFX06192.1"/>
    </source>
</evidence>
<dbReference type="NCBIfam" id="TIGR03421">
    <property type="entry name" value="FeS_CyaY"/>
    <property type="match status" value="1"/>
</dbReference>
<dbReference type="SUPFAM" id="SSF55387">
    <property type="entry name" value="Frataxin/Nqo15-like"/>
    <property type="match status" value="1"/>
</dbReference>
<dbReference type="FunFam" id="3.30.920.10:FF:000004">
    <property type="entry name" value="Mitochondrial chaperone Frataxin"/>
    <property type="match status" value="1"/>
</dbReference>
<evidence type="ECO:0000256" key="7">
    <source>
        <dbReference type="ARBA" id="ARBA00022946"/>
    </source>
</evidence>
<evidence type="ECO:0000256" key="6">
    <source>
        <dbReference type="ARBA" id="ARBA00022496"/>
    </source>
</evidence>
<evidence type="ECO:0000256" key="5">
    <source>
        <dbReference type="ARBA" id="ARBA00022448"/>
    </source>
</evidence>
<reference evidence="13 14" key="1">
    <citation type="journal article" date="2011" name="Proc. Natl. Acad. Sci. U.S.A.">
        <title>Genome and transcriptome analyses of the mountain pine beetle-fungal symbiont Grosmannia clavigera, a lodgepole pine pathogen.</title>
        <authorList>
            <person name="DiGuistini S."/>
            <person name="Wang Y."/>
            <person name="Liao N.Y."/>
            <person name="Taylor G."/>
            <person name="Tanguay P."/>
            <person name="Feau N."/>
            <person name="Henrissat B."/>
            <person name="Chan S.K."/>
            <person name="Hesse-Orce U."/>
            <person name="Alamouti S.M."/>
            <person name="Tsui C.K.M."/>
            <person name="Docking R.T."/>
            <person name="Levasseur A."/>
            <person name="Haridas S."/>
            <person name="Robertson G."/>
            <person name="Birol I."/>
            <person name="Holt R.A."/>
            <person name="Marra M.A."/>
            <person name="Hamelin R.C."/>
            <person name="Hirst M."/>
            <person name="Jones S.J.M."/>
            <person name="Bohlmann J."/>
            <person name="Breuil C."/>
        </authorList>
    </citation>
    <scope>NUCLEOTIDE SEQUENCE [LARGE SCALE GENOMIC DNA]</scope>
    <source>
        <strain evidence="14">kw1407 / UAMH 11150</strain>
    </source>
</reference>
<evidence type="ECO:0000256" key="3">
    <source>
        <dbReference type="ARBA" id="ARBA00013107"/>
    </source>
</evidence>
<dbReference type="EC" id="1.16.3.1" evidence="3"/>
<evidence type="ECO:0000256" key="10">
    <source>
        <dbReference type="ARBA" id="ARBA00023065"/>
    </source>
</evidence>
<protein>
    <recommendedName>
        <fullName evidence="3">ferroxidase</fullName>
        <ecNumber evidence="3">1.16.3.1</ecNumber>
    </recommendedName>
</protein>
<proteinExistence type="inferred from homology"/>
<dbReference type="GO" id="GO:0008198">
    <property type="term" value="F:ferrous iron binding"/>
    <property type="evidence" value="ECO:0007669"/>
    <property type="project" value="TreeGrafter"/>
</dbReference>
<keyword evidence="9" id="KW-0408">Iron</keyword>
<gene>
    <name evidence="13" type="ORF">CMQ_6513</name>
</gene>
<dbReference type="GO" id="GO:0006879">
    <property type="term" value="P:intracellular iron ion homeostasis"/>
    <property type="evidence" value="ECO:0007669"/>
    <property type="project" value="UniProtKB-KW"/>
</dbReference>
<evidence type="ECO:0000313" key="14">
    <source>
        <dbReference type="Proteomes" id="UP000007796"/>
    </source>
</evidence>
<keyword evidence="14" id="KW-1185">Reference proteome</keyword>
<dbReference type="EMBL" id="GL629729">
    <property type="protein sequence ID" value="EFX06192.1"/>
    <property type="molecule type" value="Genomic_DNA"/>
</dbReference>
<keyword evidence="8" id="KW-0560">Oxidoreductase</keyword>
<dbReference type="GO" id="GO:0016226">
    <property type="term" value="P:iron-sulfur cluster assembly"/>
    <property type="evidence" value="ECO:0007669"/>
    <property type="project" value="InterPro"/>
</dbReference>
<dbReference type="InterPro" id="IPR017789">
    <property type="entry name" value="Frataxin"/>
</dbReference>
<evidence type="ECO:0000256" key="1">
    <source>
        <dbReference type="ARBA" id="ARBA00004173"/>
    </source>
</evidence>
<keyword evidence="11" id="KW-0496">Mitochondrion</keyword>
<dbReference type="InterPro" id="IPR002908">
    <property type="entry name" value="Frataxin/CyaY"/>
</dbReference>
<organism evidence="14">
    <name type="scientific">Grosmannia clavigera (strain kw1407 / UAMH 11150)</name>
    <name type="common">Blue stain fungus</name>
    <name type="synonym">Graphiocladiella clavigera</name>
    <dbReference type="NCBI Taxonomy" id="655863"/>
    <lineage>
        <taxon>Eukaryota</taxon>
        <taxon>Fungi</taxon>
        <taxon>Dikarya</taxon>
        <taxon>Ascomycota</taxon>
        <taxon>Pezizomycotina</taxon>
        <taxon>Sordariomycetes</taxon>
        <taxon>Sordariomycetidae</taxon>
        <taxon>Ophiostomatales</taxon>
        <taxon>Ophiostomataceae</taxon>
        <taxon>Leptographium</taxon>
    </lineage>
</organism>
<dbReference type="GO" id="GO:0008199">
    <property type="term" value="F:ferric iron binding"/>
    <property type="evidence" value="ECO:0007669"/>
    <property type="project" value="InterPro"/>
</dbReference>
<accession>F0X6T7</accession>
<dbReference type="SMART" id="SM01219">
    <property type="entry name" value="Frataxin_Cyay"/>
    <property type="match status" value="1"/>
</dbReference>
<evidence type="ECO:0000256" key="12">
    <source>
        <dbReference type="ARBA" id="ARBA00047990"/>
    </source>
</evidence>
<dbReference type="GO" id="GO:0034986">
    <property type="term" value="F:iron chaperone activity"/>
    <property type="evidence" value="ECO:0007669"/>
    <property type="project" value="TreeGrafter"/>
</dbReference>
<keyword evidence="7" id="KW-0809">Transit peptide</keyword>
<name>F0X6T7_GROCL</name>
<keyword evidence="5" id="KW-0813">Transport</keyword>
<dbReference type="PANTHER" id="PTHR16821">
    <property type="entry name" value="FRATAXIN"/>
    <property type="match status" value="1"/>
</dbReference>
<dbReference type="GO" id="GO:0051537">
    <property type="term" value="F:2 iron, 2 sulfur cluster binding"/>
    <property type="evidence" value="ECO:0007669"/>
    <property type="project" value="TreeGrafter"/>
</dbReference>
<dbReference type="PRINTS" id="PR00904">
    <property type="entry name" value="FRATAXIN"/>
</dbReference>
<dbReference type="Proteomes" id="UP000007796">
    <property type="component" value="Unassembled WGS sequence"/>
</dbReference>
<sequence>MPRPIMTAPVRLVRLRKSSTSTTTAPFKQMSTARQLARCCHQCRPAGAVLVSAPARWRSCSVTTISSGPFFSSSSASSASQPHHRQPASLSDQQYHELADDYLDDLLVRLEEMQDVREDVDVEFSAGVLTLSFAADSTGAGARTYVINKQPPNKQIWLSSPVSGPKRYDWVLTAEDAATTAGNWIYLKDGSSLNSLVKEEIGVDLSN</sequence>